<feature type="coiled-coil region" evidence="6">
    <location>
        <begin position="173"/>
        <end position="200"/>
    </location>
</feature>
<keyword evidence="4 9" id="KW-0418">Kinase</keyword>
<evidence type="ECO:0000256" key="4">
    <source>
        <dbReference type="ARBA" id="ARBA00022777"/>
    </source>
</evidence>
<keyword evidence="7" id="KW-0472">Membrane</keyword>
<organism evidence="9 10">
    <name type="scientific">Paenibacillus favisporus</name>
    <dbReference type="NCBI Taxonomy" id="221028"/>
    <lineage>
        <taxon>Bacteria</taxon>
        <taxon>Bacillati</taxon>
        <taxon>Bacillota</taxon>
        <taxon>Bacilli</taxon>
        <taxon>Bacillales</taxon>
        <taxon>Paenibacillaceae</taxon>
        <taxon>Paenibacillus</taxon>
    </lineage>
</organism>
<keyword evidence="7" id="KW-1133">Transmembrane helix</keyword>
<accession>A0ABV2F1K7</accession>
<dbReference type="Pfam" id="PF07730">
    <property type="entry name" value="HisKA_3"/>
    <property type="match status" value="1"/>
</dbReference>
<evidence type="ECO:0000256" key="7">
    <source>
        <dbReference type="SAM" id="Phobius"/>
    </source>
</evidence>
<protein>
    <recommendedName>
        <fullName evidence="2">histidine kinase</fullName>
        <ecNumber evidence="2">2.7.13.3</ecNumber>
    </recommendedName>
</protein>
<dbReference type="Proteomes" id="UP001549098">
    <property type="component" value="Unassembled WGS sequence"/>
</dbReference>
<dbReference type="SUPFAM" id="SSF55874">
    <property type="entry name" value="ATPase domain of HSP90 chaperone/DNA topoisomerase II/histidine kinase"/>
    <property type="match status" value="1"/>
</dbReference>
<keyword evidence="7" id="KW-0812">Transmembrane</keyword>
<gene>
    <name evidence="9" type="ORF">ABID47_002263</name>
</gene>
<evidence type="ECO:0000256" key="2">
    <source>
        <dbReference type="ARBA" id="ARBA00012438"/>
    </source>
</evidence>
<keyword evidence="5" id="KW-0902">Two-component regulatory system</keyword>
<comment type="caution">
    <text evidence="9">The sequence shown here is derived from an EMBL/GenBank/DDBJ whole genome shotgun (WGS) entry which is preliminary data.</text>
</comment>
<feature type="transmembrane region" description="Helical" evidence="7">
    <location>
        <begin position="71"/>
        <end position="89"/>
    </location>
</feature>
<name>A0ABV2F1K7_9BACL</name>
<dbReference type="RefSeq" id="WP_354496684.1">
    <property type="nucleotide sequence ID" value="NZ_JBEPLV010000002.1"/>
</dbReference>
<keyword evidence="10" id="KW-1185">Reference proteome</keyword>
<feature type="transmembrane region" description="Helical" evidence="7">
    <location>
        <begin position="21"/>
        <end position="39"/>
    </location>
</feature>
<evidence type="ECO:0000313" key="9">
    <source>
        <dbReference type="EMBL" id="MET3545652.1"/>
    </source>
</evidence>
<evidence type="ECO:0000256" key="5">
    <source>
        <dbReference type="ARBA" id="ARBA00023012"/>
    </source>
</evidence>
<dbReference type="InterPro" id="IPR036890">
    <property type="entry name" value="HATPase_C_sf"/>
</dbReference>
<evidence type="ECO:0000259" key="8">
    <source>
        <dbReference type="SMART" id="SM00387"/>
    </source>
</evidence>
<dbReference type="Gene3D" id="1.20.5.1930">
    <property type="match status" value="1"/>
</dbReference>
<dbReference type="SMART" id="SM00387">
    <property type="entry name" value="HATPase_c"/>
    <property type="match status" value="1"/>
</dbReference>
<dbReference type="PANTHER" id="PTHR24421:SF55">
    <property type="entry name" value="SENSOR HISTIDINE KINASE YDFH"/>
    <property type="match status" value="1"/>
</dbReference>
<feature type="transmembrane region" description="Helical" evidence="7">
    <location>
        <begin position="118"/>
        <end position="136"/>
    </location>
</feature>
<dbReference type="GO" id="GO:0004673">
    <property type="term" value="F:protein histidine kinase activity"/>
    <property type="evidence" value="ECO:0007669"/>
    <property type="project" value="UniProtKB-EC"/>
</dbReference>
<dbReference type="InterPro" id="IPR050482">
    <property type="entry name" value="Sensor_HK_TwoCompSys"/>
</dbReference>
<dbReference type="CDD" id="cd16917">
    <property type="entry name" value="HATPase_UhpB-NarQ-NarX-like"/>
    <property type="match status" value="1"/>
</dbReference>
<reference evidence="9 10" key="1">
    <citation type="submission" date="2024-06" db="EMBL/GenBank/DDBJ databases">
        <title>Genomic Encyclopedia of Type Strains, Phase IV (KMG-IV): sequencing the most valuable type-strain genomes for metagenomic binning, comparative biology and taxonomic classification.</title>
        <authorList>
            <person name="Goeker M."/>
        </authorList>
    </citation>
    <scope>NUCLEOTIDE SEQUENCE [LARGE SCALE GENOMIC DNA]</scope>
    <source>
        <strain evidence="9 10">DSM 17253</strain>
    </source>
</reference>
<dbReference type="PANTHER" id="PTHR24421">
    <property type="entry name" value="NITRATE/NITRITE SENSOR PROTEIN NARX-RELATED"/>
    <property type="match status" value="1"/>
</dbReference>
<dbReference type="EC" id="2.7.13.3" evidence="2"/>
<evidence type="ECO:0000256" key="1">
    <source>
        <dbReference type="ARBA" id="ARBA00000085"/>
    </source>
</evidence>
<proteinExistence type="predicted"/>
<keyword evidence="3 9" id="KW-0808">Transferase</keyword>
<evidence type="ECO:0000256" key="6">
    <source>
        <dbReference type="SAM" id="Coils"/>
    </source>
</evidence>
<evidence type="ECO:0000256" key="3">
    <source>
        <dbReference type="ARBA" id="ARBA00022679"/>
    </source>
</evidence>
<dbReference type="Gene3D" id="3.30.565.10">
    <property type="entry name" value="Histidine kinase-like ATPase, C-terminal domain"/>
    <property type="match status" value="1"/>
</dbReference>
<feature type="transmembrane region" description="Helical" evidence="7">
    <location>
        <begin position="95"/>
        <end position="111"/>
    </location>
</feature>
<dbReference type="InterPro" id="IPR003594">
    <property type="entry name" value="HATPase_dom"/>
</dbReference>
<feature type="transmembrane region" description="Helical" evidence="7">
    <location>
        <begin position="45"/>
        <end position="64"/>
    </location>
</feature>
<dbReference type="Pfam" id="PF02518">
    <property type="entry name" value="HATPase_c"/>
    <property type="match status" value="1"/>
</dbReference>
<keyword evidence="6" id="KW-0175">Coiled coil</keyword>
<sequence length="396" mass="44892">MNQTKPGVDHIRELLASRLPIFIWVSFTYVAAVVMQLIIEPRILSSIVFSGIFAIHVLLYWNSYRWGPKYFWLYFMIQGVLIYFCAILMPEAYQPVLVGLLPALIAQSLGVSTRLRRIIFVFLISIVVFLYSELTVGDLKELATFLPIFSLMLIIVLAYGILFYHQVHERIRIQNFLKDLQEAHRKVEELTLSNERQRMARDLHDTLAQGVAGLIMQLEAINVHMTKGNWDRAQSIVNQSMKQARITLADARRAIDNLRLGSASEVNFKESILDEVQHFIDATGIHVSTDLRPNKSLSRLVMEHSLLIVKESLTNIAKHAQASMVWITVTNEDNSFMMKIRDNGVGFNPDVIGKDAGHYGLLGIQERARLMGGEMNVLSDSKGTIITVKIPLIEGD</sequence>
<dbReference type="EMBL" id="JBEPLV010000002">
    <property type="protein sequence ID" value="MET3545652.1"/>
    <property type="molecule type" value="Genomic_DNA"/>
</dbReference>
<feature type="domain" description="Histidine kinase/HSP90-like ATPase" evidence="8">
    <location>
        <begin position="301"/>
        <end position="394"/>
    </location>
</feature>
<feature type="transmembrane region" description="Helical" evidence="7">
    <location>
        <begin position="142"/>
        <end position="164"/>
    </location>
</feature>
<comment type="catalytic activity">
    <reaction evidence="1">
        <text>ATP + protein L-histidine = ADP + protein N-phospho-L-histidine.</text>
        <dbReference type="EC" id="2.7.13.3"/>
    </reaction>
</comment>
<dbReference type="InterPro" id="IPR011712">
    <property type="entry name" value="Sig_transdc_His_kin_sub3_dim/P"/>
</dbReference>
<evidence type="ECO:0000313" key="10">
    <source>
        <dbReference type="Proteomes" id="UP001549098"/>
    </source>
</evidence>